<dbReference type="InterPro" id="IPR000068">
    <property type="entry name" value="GPCR_3_Ca_sens_rcpt-rel"/>
</dbReference>
<dbReference type="Pfam" id="PF01094">
    <property type="entry name" value="ANF_receptor"/>
    <property type="match status" value="1"/>
</dbReference>
<dbReference type="OrthoDB" id="5984008at2759"/>
<evidence type="ECO:0000256" key="12">
    <source>
        <dbReference type="SAM" id="Phobius"/>
    </source>
</evidence>
<feature type="transmembrane region" description="Helical" evidence="12">
    <location>
        <begin position="675"/>
        <end position="698"/>
    </location>
</feature>
<evidence type="ECO:0000256" key="7">
    <source>
        <dbReference type="ARBA" id="ARBA00023040"/>
    </source>
</evidence>
<dbReference type="SUPFAM" id="SSF53822">
    <property type="entry name" value="Periplasmic binding protein-like I"/>
    <property type="match status" value="1"/>
</dbReference>
<keyword evidence="9" id="KW-0675">Receptor</keyword>
<keyword evidence="5" id="KW-0732">Signal</keyword>
<dbReference type="InterPro" id="IPR028082">
    <property type="entry name" value="Peripla_BP_I"/>
</dbReference>
<keyword evidence="10" id="KW-0325">Glycoprotein</keyword>
<dbReference type="GeneID" id="101584922"/>
<dbReference type="RefSeq" id="XP_023562976.1">
    <property type="nucleotide sequence ID" value="XM_023707208.1"/>
</dbReference>
<dbReference type="PANTHER" id="PTHR24061">
    <property type="entry name" value="CALCIUM-SENSING RECEPTOR-RELATED"/>
    <property type="match status" value="1"/>
</dbReference>
<dbReference type="CDD" id="cd15283">
    <property type="entry name" value="7tmC_V2R_pheromone"/>
    <property type="match status" value="1"/>
</dbReference>
<feature type="transmembrane region" description="Helical" evidence="12">
    <location>
        <begin position="553"/>
        <end position="574"/>
    </location>
</feature>
<dbReference type="GO" id="GO:0004930">
    <property type="term" value="F:G protein-coupled receptor activity"/>
    <property type="evidence" value="ECO:0007669"/>
    <property type="project" value="UniProtKB-KW"/>
</dbReference>
<feature type="transmembrane region" description="Helical" evidence="12">
    <location>
        <begin position="586"/>
        <end position="610"/>
    </location>
</feature>
<evidence type="ECO:0000256" key="2">
    <source>
        <dbReference type="ARBA" id="ARBA00007242"/>
    </source>
</evidence>
<dbReference type="InterPro" id="IPR017978">
    <property type="entry name" value="GPCR_3_C"/>
</dbReference>
<comment type="subcellular location">
    <subcellularLocation>
        <location evidence="1">Cell membrane</location>
        <topology evidence="1">Multi-pass membrane protein</topology>
    </subcellularLocation>
</comment>
<keyword evidence="6 12" id="KW-1133">Transmembrane helix</keyword>
<feature type="transmembrane region" description="Helical" evidence="12">
    <location>
        <begin position="710"/>
        <end position="730"/>
    </location>
</feature>
<feature type="transmembrane region" description="Helical" evidence="12">
    <location>
        <begin position="519"/>
        <end position="541"/>
    </location>
</feature>
<evidence type="ECO:0000256" key="10">
    <source>
        <dbReference type="ARBA" id="ARBA00023180"/>
    </source>
</evidence>
<keyword evidence="14" id="KW-1185">Reference proteome</keyword>
<evidence type="ECO:0000256" key="6">
    <source>
        <dbReference type="ARBA" id="ARBA00022989"/>
    </source>
</evidence>
<gene>
    <name evidence="15" type="primary">LOC101584922</name>
</gene>
<dbReference type="InterPro" id="IPR000337">
    <property type="entry name" value="GPCR_3"/>
</dbReference>
<dbReference type="InterPro" id="IPR038550">
    <property type="entry name" value="GPCR_3_9-Cys_sf"/>
</dbReference>
<keyword evidence="7" id="KW-0297">G-protein coupled receptor</keyword>
<evidence type="ECO:0000256" key="9">
    <source>
        <dbReference type="ARBA" id="ARBA00023170"/>
    </source>
</evidence>
<protein>
    <submittedName>
        <fullName evidence="15">Vomeronasal type-2 receptor 116-like</fullName>
    </submittedName>
</protein>
<feature type="transmembrane region" description="Helical" evidence="12">
    <location>
        <begin position="742"/>
        <end position="765"/>
    </location>
</feature>
<evidence type="ECO:0000313" key="15">
    <source>
        <dbReference type="RefSeq" id="XP_023562976.1"/>
    </source>
</evidence>
<reference evidence="15" key="1">
    <citation type="submission" date="2025-08" db="UniProtKB">
        <authorList>
            <consortium name="RefSeq"/>
        </authorList>
    </citation>
    <scope>IDENTIFICATION</scope>
</reference>
<evidence type="ECO:0000256" key="8">
    <source>
        <dbReference type="ARBA" id="ARBA00023136"/>
    </source>
</evidence>
<keyword evidence="8 12" id="KW-0472">Membrane</keyword>
<sequence length="787" mass="87893">MPNSYQNVLAFMFAIEEINGNPHLLPNVSLGYESHNTLYNDGNTVPNVLILHTGQRGIPNYACGSESRAVALLTGTSWATAAQSGPLLELYKFPQLTFGSFDPILSDHGQFPSLYQVAPRESSLPQGMVSLMLYFSWSWVGLVITEGSKGLQFLSDVRIEMDRNRVCVAFVKMISNHAESYIMHTQHHEFLAGESSAANVVIVYYDPESLNDVNYNIGLHLVTWRVWVTNSQWHTDMTGQKFILDSFHGTIIFSNHREEISAFEHFLQMADPSRYPGDTFFRRYWYWTFKCLISDSDCALLGCTANASLARLPANRFNPAMSDASYNIYNAVYAVARALHEMLLQGQMQPVGSGERSTFSPWQLHPFLRSIQFNNPTGDNVNLDKKIKLNTKYDILNFWNFPEGLRLKVKVGEFSSHVPQGQQLSLSQEVIQWAMGKTETPRSVCTESCSSGFRKSPQEGKPACCFDCTPCPENEITNDTADMEHCVKCPDHLYANLQRNSCLQKAVIFLAYEDPLGKALAGTALSLTVLTTAVLGVFVKHRDTPIVKANNRALSYTLLISLTCCFLCSLLFIGRPNTATCILQQTTFGVVFTVAVSTVLAKTITVVLAFKATAPGRRMRQLLVSGAPNYIIPICSLIQLTLYGAWMGTNPPYIDTDVHSEHGHIIIECNKGSLTAFYCVLGYLGSLALVSFTVAFLARNLPDTFNEAKFLTFSMLVFCSVWVTFLPMYHSSKGKAMVAMEVFSILASSAGLLGCIFVPKCYIIFFRPERNSIQGFINETQYWRKKP</sequence>
<proteinExistence type="inferred from homology"/>
<dbReference type="FunFam" id="3.40.50.2300:FF:000024">
    <property type="entry name" value="Vomeronasal 2, receptor 73"/>
    <property type="match status" value="1"/>
</dbReference>
<dbReference type="InterPro" id="IPR001828">
    <property type="entry name" value="ANF_lig-bd_rcpt"/>
</dbReference>
<dbReference type="PRINTS" id="PR01535">
    <property type="entry name" value="VOMERONASL2R"/>
</dbReference>
<dbReference type="CDD" id="cd06365">
    <property type="entry name" value="PBP1_pheromone_receptor"/>
    <property type="match status" value="1"/>
</dbReference>
<organism evidence="14 15">
    <name type="scientific">Octodon degus</name>
    <name type="common">Degu</name>
    <name type="synonym">Sciurus degus</name>
    <dbReference type="NCBI Taxonomy" id="10160"/>
    <lineage>
        <taxon>Eukaryota</taxon>
        <taxon>Metazoa</taxon>
        <taxon>Chordata</taxon>
        <taxon>Craniata</taxon>
        <taxon>Vertebrata</taxon>
        <taxon>Euteleostomi</taxon>
        <taxon>Mammalia</taxon>
        <taxon>Eutheria</taxon>
        <taxon>Euarchontoglires</taxon>
        <taxon>Glires</taxon>
        <taxon>Rodentia</taxon>
        <taxon>Hystricomorpha</taxon>
        <taxon>Octodontidae</taxon>
        <taxon>Octodon</taxon>
    </lineage>
</organism>
<evidence type="ECO:0000256" key="11">
    <source>
        <dbReference type="ARBA" id="ARBA00023224"/>
    </source>
</evidence>
<feature type="domain" description="G-protein coupled receptors family 3 profile" evidence="13">
    <location>
        <begin position="516"/>
        <end position="780"/>
    </location>
</feature>
<dbReference type="Proteomes" id="UP000515203">
    <property type="component" value="Unplaced"/>
</dbReference>
<dbReference type="InterPro" id="IPR004073">
    <property type="entry name" value="GPCR_3_vmron_rcpt_2"/>
</dbReference>
<dbReference type="InParanoid" id="A0A6P6DSL7"/>
<evidence type="ECO:0000256" key="4">
    <source>
        <dbReference type="ARBA" id="ARBA00022692"/>
    </source>
</evidence>
<dbReference type="PRINTS" id="PR00248">
    <property type="entry name" value="GPCRMGR"/>
</dbReference>
<dbReference type="FunFam" id="2.10.50.30:FF:000002">
    <property type="entry name" value="Vomeronasal 2 receptor, h1"/>
    <property type="match status" value="1"/>
</dbReference>
<accession>A0A6P6DSL7</accession>
<evidence type="ECO:0000256" key="1">
    <source>
        <dbReference type="ARBA" id="ARBA00004651"/>
    </source>
</evidence>
<dbReference type="Pfam" id="PF00003">
    <property type="entry name" value="7tm_3"/>
    <property type="match status" value="1"/>
</dbReference>
<dbReference type="AlphaFoldDB" id="A0A6P6DSL7"/>
<name>A0A6P6DSL7_OCTDE</name>
<keyword evidence="11" id="KW-0807">Transducer</keyword>
<dbReference type="Gene3D" id="3.40.50.2300">
    <property type="match status" value="2"/>
</dbReference>
<dbReference type="PANTHER" id="PTHR24061:SF545">
    <property type="entry name" value="VOMERONASAL 2, RECEPTOR 118-RELATED"/>
    <property type="match status" value="1"/>
</dbReference>
<keyword evidence="3" id="KW-1003">Cell membrane</keyword>
<evidence type="ECO:0000256" key="5">
    <source>
        <dbReference type="ARBA" id="ARBA00022729"/>
    </source>
</evidence>
<dbReference type="Gene3D" id="2.10.50.30">
    <property type="entry name" value="GPCR, family 3, nine cysteines domain"/>
    <property type="match status" value="1"/>
</dbReference>
<evidence type="ECO:0000313" key="14">
    <source>
        <dbReference type="Proteomes" id="UP000515203"/>
    </source>
</evidence>
<dbReference type="PROSITE" id="PS50259">
    <property type="entry name" value="G_PROTEIN_RECEP_F3_4"/>
    <property type="match status" value="1"/>
</dbReference>
<evidence type="ECO:0000259" key="13">
    <source>
        <dbReference type="PROSITE" id="PS50259"/>
    </source>
</evidence>
<comment type="similarity">
    <text evidence="2">Belongs to the G-protein coupled receptor 3 family.</text>
</comment>
<keyword evidence="4 12" id="KW-0812">Transmembrane</keyword>
<dbReference type="Pfam" id="PF07562">
    <property type="entry name" value="NCD3G"/>
    <property type="match status" value="1"/>
</dbReference>
<dbReference type="GO" id="GO:0005886">
    <property type="term" value="C:plasma membrane"/>
    <property type="evidence" value="ECO:0007669"/>
    <property type="project" value="UniProtKB-SubCell"/>
</dbReference>
<evidence type="ECO:0000256" key="3">
    <source>
        <dbReference type="ARBA" id="ARBA00022475"/>
    </source>
</evidence>
<dbReference type="InterPro" id="IPR011500">
    <property type="entry name" value="GPCR_3_9-Cys_dom"/>
</dbReference>
<feature type="transmembrane region" description="Helical" evidence="12">
    <location>
        <begin position="622"/>
        <end position="646"/>
    </location>
</feature>